<evidence type="ECO:0008006" key="4">
    <source>
        <dbReference type="Google" id="ProtNLM"/>
    </source>
</evidence>
<keyword evidence="1" id="KW-0812">Transmembrane</keyword>
<dbReference type="RefSeq" id="WP_183781096.1">
    <property type="nucleotide sequence ID" value="NZ_JACIBS010000001.1"/>
</dbReference>
<dbReference type="Proteomes" id="UP000564573">
    <property type="component" value="Unassembled WGS sequence"/>
</dbReference>
<reference evidence="2 3" key="1">
    <citation type="submission" date="2020-08" db="EMBL/GenBank/DDBJ databases">
        <title>Sequencing the genomes of 1000 actinobacteria strains.</title>
        <authorList>
            <person name="Klenk H.-P."/>
        </authorList>
    </citation>
    <scope>NUCLEOTIDE SEQUENCE [LARGE SCALE GENOMIC DNA]</scope>
    <source>
        <strain evidence="2 3">DSM 45267</strain>
    </source>
</reference>
<feature type="transmembrane region" description="Helical" evidence="1">
    <location>
        <begin position="79"/>
        <end position="96"/>
    </location>
</feature>
<organism evidence="2 3">
    <name type="scientific">Prauserella sediminis</name>
    <dbReference type="NCBI Taxonomy" id="577680"/>
    <lineage>
        <taxon>Bacteria</taxon>
        <taxon>Bacillati</taxon>
        <taxon>Actinomycetota</taxon>
        <taxon>Actinomycetes</taxon>
        <taxon>Pseudonocardiales</taxon>
        <taxon>Pseudonocardiaceae</taxon>
        <taxon>Prauserella</taxon>
        <taxon>Prauserella salsuginis group</taxon>
    </lineage>
</organism>
<evidence type="ECO:0000256" key="1">
    <source>
        <dbReference type="SAM" id="Phobius"/>
    </source>
</evidence>
<dbReference type="EMBL" id="JACIBS010000001">
    <property type="protein sequence ID" value="MBB3662768.1"/>
    <property type="molecule type" value="Genomic_DNA"/>
</dbReference>
<feature type="transmembrane region" description="Helical" evidence="1">
    <location>
        <begin position="12"/>
        <end position="34"/>
    </location>
</feature>
<dbReference type="AlphaFoldDB" id="A0A839XPJ2"/>
<evidence type="ECO:0000313" key="3">
    <source>
        <dbReference type="Proteomes" id="UP000564573"/>
    </source>
</evidence>
<comment type="caution">
    <text evidence="2">The sequence shown here is derived from an EMBL/GenBank/DDBJ whole genome shotgun (WGS) entry which is preliminary data.</text>
</comment>
<feature type="transmembrane region" description="Helical" evidence="1">
    <location>
        <begin position="54"/>
        <end position="72"/>
    </location>
</feature>
<evidence type="ECO:0000313" key="2">
    <source>
        <dbReference type="EMBL" id="MBB3662768.1"/>
    </source>
</evidence>
<sequence length="151" mass="16414">MNTGVTAVLRGGLGFLLATQLVIGCWALLFPRAFFAIPWVGMRMDYNEHLMLDYGAMSLALSVVLIAAFVVTTRDLARIALVSYLVFAVAHVVIHARLLHHLTQAEGIGLMIALSAAVAIPAVLLVLTTRLGTGRGRELRPDRRRQPGLRS</sequence>
<name>A0A839XPJ2_9PSEU</name>
<feature type="transmembrane region" description="Helical" evidence="1">
    <location>
        <begin position="108"/>
        <end position="127"/>
    </location>
</feature>
<gene>
    <name evidence="2" type="ORF">FB384_001672</name>
</gene>
<protein>
    <recommendedName>
        <fullName evidence="4">DUF4345 domain-containing protein</fullName>
    </recommendedName>
</protein>
<keyword evidence="1" id="KW-1133">Transmembrane helix</keyword>
<keyword evidence="3" id="KW-1185">Reference proteome</keyword>
<proteinExistence type="predicted"/>
<keyword evidence="1" id="KW-0472">Membrane</keyword>
<accession>A0A839XPJ2</accession>